<dbReference type="SUPFAM" id="SSF88946">
    <property type="entry name" value="Sigma2 domain of RNA polymerase sigma factors"/>
    <property type="match status" value="1"/>
</dbReference>
<dbReference type="InterPro" id="IPR036388">
    <property type="entry name" value="WH-like_DNA-bd_sf"/>
</dbReference>
<dbReference type="Pfam" id="PF04542">
    <property type="entry name" value="Sigma70_r2"/>
    <property type="match status" value="1"/>
</dbReference>
<dbReference type="OrthoDB" id="3211555at2"/>
<dbReference type="GO" id="GO:0016987">
    <property type="term" value="F:sigma factor activity"/>
    <property type="evidence" value="ECO:0007669"/>
    <property type="project" value="InterPro"/>
</dbReference>
<dbReference type="PANTHER" id="PTHR30173">
    <property type="entry name" value="SIGMA 19 FACTOR"/>
    <property type="match status" value="1"/>
</dbReference>
<dbReference type="NCBIfam" id="TIGR02937">
    <property type="entry name" value="sigma70-ECF"/>
    <property type="match status" value="1"/>
</dbReference>
<dbReference type="InterPro" id="IPR013324">
    <property type="entry name" value="RNA_pol_sigma_r3/r4-like"/>
</dbReference>
<evidence type="ECO:0000313" key="4">
    <source>
        <dbReference type="EMBL" id="SEM75824.1"/>
    </source>
</evidence>
<name>A0A1H8B147_9BACT</name>
<accession>A0A1H8B147</accession>
<dbReference type="PANTHER" id="PTHR30173:SF36">
    <property type="entry name" value="ECF RNA POLYMERASE SIGMA FACTOR SIGJ"/>
    <property type="match status" value="1"/>
</dbReference>
<dbReference type="SUPFAM" id="SSF54427">
    <property type="entry name" value="NTF2-like"/>
    <property type="match status" value="1"/>
</dbReference>
<protein>
    <submittedName>
        <fullName evidence="4">RNA polymerase sigma-70 factor, ECF subfamily</fullName>
    </submittedName>
</protein>
<dbReference type="InterPro" id="IPR007627">
    <property type="entry name" value="RNA_pol_sigma70_r2"/>
</dbReference>
<evidence type="ECO:0000259" key="2">
    <source>
        <dbReference type="Pfam" id="PF04542"/>
    </source>
</evidence>
<dbReference type="Gene3D" id="1.10.10.10">
    <property type="entry name" value="Winged helix-like DNA-binding domain superfamily/Winged helix DNA-binding domain"/>
    <property type="match status" value="1"/>
</dbReference>
<dbReference type="SUPFAM" id="SSF88659">
    <property type="entry name" value="Sigma3 and sigma4 domains of RNA polymerase sigma factors"/>
    <property type="match status" value="1"/>
</dbReference>
<dbReference type="Pfam" id="PF08281">
    <property type="entry name" value="Sigma70_r4_2"/>
    <property type="match status" value="1"/>
</dbReference>
<dbReference type="GO" id="GO:0006352">
    <property type="term" value="P:DNA-templated transcription initiation"/>
    <property type="evidence" value="ECO:0007669"/>
    <property type="project" value="InterPro"/>
</dbReference>
<evidence type="ECO:0000313" key="5">
    <source>
        <dbReference type="Proteomes" id="UP000198984"/>
    </source>
</evidence>
<dbReference type="Proteomes" id="UP000198984">
    <property type="component" value="Unassembled WGS sequence"/>
</dbReference>
<feature type="domain" description="RNA polymerase sigma factor 70 region 4 type 2" evidence="3">
    <location>
        <begin position="110"/>
        <end position="157"/>
    </location>
</feature>
<sequence length="304" mass="35251">MDYRAATFLEYKNLLFSIAYNMLGNVDAAEDLVQDTFLKWMEMPVEDVRHRKAYLVKMITNKSINYLHSARLKREEYIGIWLPEPLQQYATHPAYRQVEMYHALSIGMMVLLEKLTPQERAIFLLKEVFAYDYYELAEIFDRSEDNCRQILKRAKDNLGKETRRFEVDIKAHEKILQNFLLAASEGRVDELVQLLKEDITLFADGGGTVTALNRKRLTAPLNPIYGKENVIRLLKGVVPVYYRDMPEISREITLANGLPSIISYSGTSAVSIVSIELEGEQIKNIYIQTNPEKLKRFKRLSQDE</sequence>
<gene>
    <name evidence="4" type="ORF">SAMN04488505_10665</name>
</gene>
<dbReference type="RefSeq" id="WP_089917308.1">
    <property type="nucleotide sequence ID" value="NZ_FOBB01000006.1"/>
</dbReference>
<proteinExistence type="predicted"/>
<organism evidence="4 5">
    <name type="scientific">Chitinophaga rupis</name>
    <dbReference type="NCBI Taxonomy" id="573321"/>
    <lineage>
        <taxon>Bacteria</taxon>
        <taxon>Pseudomonadati</taxon>
        <taxon>Bacteroidota</taxon>
        <taxon>Chitinophagia</taxon>
        <taxon>Chitinophagales</taxon>
        <taxon>Chitinophagaceae</taxon>
        <taxon>Chitinophaga</taxon>
    </lineage>
</organism>
<dbReference type="AlphaFoldDB" id="A0A1H8B147"/>
<evidence type="ECO:0000256" key="1">
    <source>
        <dbReference type="ARBA" id="ARBA00011344"/>
    </source>
</evidence>
<comment type="subunit">
    <text evidence="1">Interacts transiently with the RNA polymerase catalytic core formed by RpoA, RpoB, RpoC and RpoZ (2 alpha, 1 beta, 1 beta' and 1 omega subunit) to form the RNA polymerase holoenzyme that can initiate transcription.</text>
</comment>
<dbReference type="InterPro" id="IPR052704">
    <property type="entry name" value="ECF_Sigma-70_Domain"/>
</dbReference>
<dbReference type="STRING" id="573321.SAMN04488505_10665"/>
<dbReference type="InterPro" id="IPR013249">
    <property type="entry name" value="RNA_pol_sigma70_r4_t2"/>
</dbReference>
<evidence type="ECO:0000259" key="3">
    <source>
        <dbReference type="Pfam" id="PF08281"/>
    </source>
</evidence>
<dbReference type="InterPro" id="IPR013325">
    <property type="entry name" value="RNA_pol_sigma_r2"/>
</dbReference>
<dbReference type="InterPro" id="IPR032710">
    <property type="entry name" value="NTF2-like_dom_sf"/>
</dbReference>
<dbReference type="GO" id="GO:0003677">
    <property type="term" value="F:DNA binding"/>
    <property type="evidence" value="ECO:0007669"/>
    <property type="project" value="InterPro"/>
</dbReference>
<dbReference type="InterPro" id="IPR014284">
    <property type="entry name" value="RNA_pol_sigma-70_dom"/>
</dbReference>
<dbReference type="Gene3D" id="1.10.1740.10">
    <property type="match status" value="1"/>
</dbReference>
<dbReference type="EMBL" id="FOBB01000006">
    <property type="protein sequence ID" value="SEM75824.1"/>
    <property type="molecule type" value="Genomic_DNA"/>
</dbReference>
<keyword evidence="5" id="KW-1185">Reference proteome</keyword>
<feature type="domain" description="RNA polymerase sigma-70 region 2" evidence="2">
    <location>
        <begin position="9"/>
        <end position="70"/>
    </location>
</feature>
<reference evidence="4 5" key="1">
    <citation type="submission" date="2016-10" db="EMBL/GenBank/DDBJ databases">
        <authorList>
            <person name="de Groot N.N."/>
        </authorList>
    </citation>
    <scope>NUCLEOTIDE SEQUENCE [LARGE SCALE GENOMIC DNA]</scope>
    <source>
        <strain evidence="4 5">DSM 21039</strain>
    </source>
</reference>